<dbReference type="Pfam" id="PF01521">
    <property type="entry name" value="Fe-S_biosyn"/>
    <property type="match status" value="1"/>
</dbReference>
<gene>
    <name evidence="2" type="ORF">SAMN06264855_10451</name>
</gene>
<dbReference type="SUPFAM" id="SSF89360">
    <property type="entry name" value="HesB-like domain"/>
    <property type="match status" value="1"/>
</dbReference>
<protein>
    <submittedName>
        <fullName evidence="2">Iron-sulfur cluster assembly protein</fullName>
    </submittedName>
</protein>
<dbReference type="GO" id="GO:0005506">
    <property type="term" value="F:iron ion binding"/>
    <property type="evidence" value="ECO:0007669"/>
    <property type="project" value="TreeGrafter"/>
</dbReference>
<evidence type="ECO:0000313" key="2">
    <source>
        <dbReference type="EMBL" id="SNR37541.1"/>
    </source>
</evidence>
<dbReference type="PROSITE" id="PS01152">
    <property type="entry name" value="HESB"/>
    <property type="match status" value="1"/>
</dbReference>
<organism evidence="2 3">
    <name type="scientific">Halorubrum vacuolatum</name>
    <name type="common">Natronobacterium vacuolatum</name>
    <dbReference type="NCBI Taxonomy" id="63740"/>
    <lineage>
        <taxon>Archaea</taxon>
        <taxon>Methanobacteriati</taxon>
        <taxon>Methanobacteriota</taxon>
        <taxon>Stenosarchaea group</taxon>
        <taxon>Halobacteria</taxon>
        <taxon>Halobacteriales</taxon>
        <taxon>Haloferacaceae</taxon>
        <taxon>Halorubrum</taxon>
    </lineage>
</organism>
<dbReference type="InterPro" id="IPR035903">
    <property type="entry name" value="HesB-like_dom_sf"/>
</dbReference>
<dbReference type="InterPro" id="IPR000361">
    <property type="entry name" value="ATAP_core_dom"/>
</dbReference>
<sequence>MVHTRGFGADIDYKLTAVRVLLLREEQAAMSTEPAQPSDETAIEVTPDAAEEALALLSGEGLDTDVAGLRLFVQQGGCAGLSYGMRFDTEPEDDDMVVEHHGLRVFVDPASKNYIGGSRLDYERGLQAAGFHVENPNVVSECGCGESFRT</sequence>
<feature type="domain" description="Core" evidence="1">
    <location>
        <begin position="43"/>
        <end position="146"/>
    </location>
</feature>
<dbReference type="GO" id="GO:0051537">
    <property type="term" value="F:2 iron, 2 sulfur cluster binding"/>
    <property type="evidence" value="ECO:0007669"/>
    <property type="project" value="TreeGrafter"/>
</dbReference>
<evidence type="ECO:0000259" key="1">
    <source>
        <dbReference type="Pfam" id="PF01521"/>
    </source>
</evidence>
<dbReference type="EMBL" id="FZNQ01000004">
    <property type="protein sequence ID" value="SNR37541.1"/>
    <property type="molecule type" value="Genomic_DNA"/>
</dbReference>
<accession>A0A238VTM7</accession>
<dbReference type="InterPro" id="IPR016092">
    <property type="entry name" value="ATAP"/>
</dbReference>
<dbReference type="Gene3D" id="2.60.300.12">
    <property type="entry name" value="HesB-like domain"/>
    <property type="match status" value="1"/>
</dbReference>
<reference evidence="2 3" key="1">
    <citation type="submission" date="2017-06" db="EMBL/GenBank/DDBJ databases">
        <authorList>
            <person name="Kim H.J."/>
            <person name="Triplett B.A."/>
        </authorList>
    </citation>
    <scope>NUCLEOTIDE SEQUENCE [LARGE SCALE GENOMIC DNA]</scope>
    <source>
        <strain evidence="2 3">DSM 8800</strain>
    </source>
</reference>
<dbReference type="PANTHER" id="PTHR43011">
    <property type="entry name" value="IRON-SULFUR CLUSTER ASSEMBLY 2 HOMOLOG, MITOCHONDRIAL"/>
    <property type="match status" value="1"/>
</dbReference>
<dbReference type="InterPro" id="IPR017870">
    <property type="entry name" value="FeS_cluster_insertion_CS"/>
</dbReference>
<evidence type="ECO:0000313" key="3">
    <source>
        <dbReference type="Proteomes" id="UP000198397"/>
    </source>
</evidence>
<dbReference type="Proteomes" id="UP000198397">
    <property type="component" value="Unassembled WGS sequence"/>
</dbReference>
<dbReference type="AlphaFoldDB" id="A0A238VTM7"/>
<keyword evidence="3" id="KW-1185">Reference proteome</keyword>
<dbReference type="GO" id="GO:0016226">
    <property type="term" value="P:iron-sulfur cluster assembly"/>
    <property type="evidence" value="ECO:0007669"/>
    <property type="project" value="InterPro"/>
</dbReference>
<dbReference type="GO" id="GO:0051539">
    <property type="term" value="F:4 iron, 4 sulfur cluster binding"/>
    <property type="evidence" value="ECO:0007669"/>
    <property type="project" value="TreeGrafter"/>
</dbReference>
<proteinExistence type="predicted"/>
<dbReference type="PANTHER" id="PTHR43011:SF1">
    <property type="entry name" value="IRON-SULFUR CLUSTER ASSEMBLY 2 HOMOLOG, MITOCHONDRIAL"/>
    <property type="match status" value="1"/>
</dbReference>
<name>A0A238VTM7_HALVU</name>
<dbReference type="NCBIfam" id="TIGR00049">
    <property type="entry name" value="iron-sulfur cluster assembly accessory protein"/>
    <property type="match status" value="1"/>
</dbReference>